<evidence type="ECO:0000313" key="3">
    <source>
        <dbReference type="Proteomes" id="UP000269199"/>
    </source>
</evidence>
<evidence type="ECO:0000313" key="2">
    <source>
        <dbReference type="EMBL" id="AYR22792.1"/>
    </source>
</evidence>
<dbReference type="RefSeq" id="WP_061790435.1">
    <property type="nucleotide sequence ID" value="NZ_CP024996.1"/>
</dbReference>
<keyword evidence="1" id="KW-1133">Transmembrane helix</keyword>
<feature type="transmembrane region" description="Helical" evidence="1">
    <location>
        <begin position="12"/>
        <end position="36"/>
    </location>
</feature>
<dbReference type="AlphaFoldDB" id="A0AAD0XEU3"/>
<evidence type="ECO:0000256" key="1">
    <source>
        <dbReference type="SAM" id="Phobius"/>
    </source>
</evidence>
<dbReference type="EMBL" id="CP024996">
    <property type="protein sequence ID" value="AYR22792.1"/>
    <property type="molecule type" value="Genomic_DNA"/>
</dbReference>
<feature type="transmembrane region" description="Helical" evidence="1">
    <location>
        <begin position="99"/>
        <end position="119"/>
    </location>
</feature>
<sequence length="233" mass="26271">MSNARTYVKKLLVGTLLVIVVMVLAPPLMLILLLLFSSSIINPNPVFMWRISEDAGSHLMAVVQSVILMVTLLGFFIWMMKGHVGVGYGSERRRYLSVTVIYTLLLCCGFILAGTNLFGPQYGRCEFYNSPTTLNAGRKDFNGVVYEIRVCGSAPRPQDGDNDRLELTVLDEHGEMLARRHYSVNWQAGISFHEPLQYEKDAVMAVNAFGEDIRIQIPPSRFDWLRARIPLLD</sequence>
<feature type="transmembrane region" description="Helical" evidence="1">
    <location>
        <begin position="56"/>
        <end position="78"/>
    </location>
</feature>
<name>A0AAD0XEU3_9BURK</name>
<organism evidence="2 3">
    <name type="scientific">Herbaspirillum rubrisubalbicans</name>
    <dbReference type="NCBI Taxonomy" id="80842"/>
    <lineage>
        <taxon>Bacteria</taxon>
        <taxon>Pseudomonadati</taxon>
        <taxon>Pseudomonadota</taxon>
        <taxon>Betaproteobacteria</taxon>
        <taxon>Burkholderiales</taxon>
        <taxon>Oxalobacteraceae</taxon>
        <taxon>Herbaspirillum</taxon>
    </lineage>
</organism>
<gene>
    <name evidence="2" type="ORF">RC54_02700</name>
</gene>
<proteinExistence type="predicted"/>
<accession>A0AAD0XEU3</accession>
<keyword evidence="1" id="KW-0472">Membrane</keyword>
<dbReference type="Proteomes" id="UP000269199">
    <property type="component" value="Chromosome"/>
</dbReference>
<reference evidence="2 3" key="1">
    <citation type="submission" date="2017-11" db="EMBL/GenBank/DDBJ databases">
        <title>Complete genome sequence of Herbaspirillum rubrisubalbicans DSM 11543.</title>
        <authorList>
            <person name="Chen M."/>
            <person name="An Q."/>
        </authorList>
    </citation>
    <scope>NUCLEOTIDE SEQUENCE [LARGE SCALE GENOMIC DNA]</scope>
    <source>
        <strain evidence="2 3">DSM 11543</strain>
    </source>
</reference>
<protein>
    <submittedName>
        <fullName evidence="2">Uncharacterized protein</fullName>
    </submittedName>
</protein>
<keyword evidence="1" id="KW-0812">Transmembrane</keyword>